<keyword evidence="4" id="KW-1185">Reference proteome</keyword>
<dbReference type="InterPro" id="IPR056884">
    <property type="entry name" value="NPHP3-like_N"/>
</dbReference>
<evidence type="ECO:0000313" key="3">
    <source>
        <dbReference type="EMBL" id="KIK52936.1"/>
    </source>
</evidence>
<dbReference type="Proteomes" id="UP000053593">
    <property type="component" value="Unassembled WGS sequence"/>
</dbReference>
<dbReference type="Gene3D" id="3.40.50.300">
    <property type="entry name" value="P-loop containing nucleotide triphosphate hydrolases"/>
    <property type="match status" value="1"/>
</dbReference>
<accession>A0A0D0BEA9</accession>
<dbReference type="OrthoDB" id="7464126at2759"/>
<evidence type="ECO:0000313" key="4">
    <source>
        <dbReference type="Proteomes" id="UP000053593"/>
    </source>
</evidence>
<keyword evidence="1" id="KW-0677">Repeat</keyword>
<dbReference type="AlphaFoldDB" id="A0A0D0BEA9"/>
<organism evidence="3 4">
    <name type="scientific">Collybiopsis luxurians FD-317 M1</name>
    <dbReference type="NCBI Taxonomy" id="944289"/>
    <lineage>
        <taxon>Eukaryota</taxon>
        <taxon>Fungi</taxon>
        <taxon>Dikarya</taxon>
        <taxon>Basidiomycota</taxon>
        <taxon>Agaricomycotina</taxon>
        <taxon>Agaricomycetes</taxon>
        <taxon>Agaricomycetidae</taxon>
        <taxon>Agaricales</taxon>
        <taxon>Marasmiineae</taxon>
        <taxon>Omphalotaceae</taxon>
        <taxon>Collybiopsis</taxon>
        <taxon>Collybiopsis luxurians</taxon>
    </lineage>
</organism>
<sequence>MDWGVLVLIAKDEKEALQKWLNAPDCATNFQAADDKRTKGTGQWMLKHPQYIKWKNNPSMLWIQGKAGSGKTILFTTIIRDLEQEAPENVWYHYFDSCNNTGQKSNFRGYLLSLMLQKRLYRLSTCHRGLSYVINNNFGEYWKGLSCIGCYG</sequence>
<name>A0A0D0BEA9_9AGAR</name>
<dbReference type="SUPFAM" id="SSF52540">
    <property type="entry name" value="P-loop containing nucleoside triphosphate hydrolases"/>
    <property type="match status" value="1"/>
</dbReference>
<dbReference type="HOGENOM" id="CLU_1722591_0_0_1"/>
<evidence type="ECO:0000256" key="1">
    <source>
        <dbReference type="ARBA" id="ARBA00022737"/>
    </source>
</evidence>
<evidence type="ECO:0000259" key="2">
    <source>
        <dbReference type="Pfam" id="PF24883"/>
    </source>
</evidence>
<dbReference type="PANTHER" id="PTHR10039:SF14">
    <property type="entry name" value="NACHT DOMAIN-CONTAINING PROTEIN"/>
    <property type="match status" value="1"/>
</dbReference>
<gene>
    <name evidence="3" type="ORF">GYMLUDRAFT_49614</name>
</gene>
<dbReference type="PANTHER" id="PTHR10039">
    <property type="entry name" value="AMELOGENIN"/>
    <property type="match status" value="1"/>
</dbReference>
<dbReference type="Pfam" id="PF24883">
    <property type="entry name" value="NPHP3_N"/>
    <property type="match status" value="1"/>
</dbReference>
<dbReference type="InterPro" id="IPR027417">
    <property type="entry name" value="P-loop_NTPase"/>
</dbReference>
<dbReference type="EMBL" id="KN834835">
    <property type="protein sequence ID" value="KIK52936.1"/>
    <property type="molecule type" value="Genomic_DNA"/>
</dbReference>
<feature type="domain" description="Nephrocystin 3-like N-terminal" evidence="2">
    <location>
        <begin position="40"/>
        <end position="117"/>
    </location>
</feature>
<proteinExistence type="predicted"/>
<reference evidence="3 4" key="1">
    <citation type="submission" date="2014-04" db="EMBL/GenBank/DDBJ databases">
        <title>Evolutionary Origins and Diversification of the Mycorrhizal Mutualists.</title>
        <authorList>
            <consortium name="DOE Joint Genome Institute"/>
            <consortium name="Mycorrhizal Genomics Consortium"/>
            <person name="Kohler A."/>
            <person name="Kuo A."/>
            <person name="Nagy L.G."/>
            <person name="Floudas D."/>
            <person name="Copeland A."/>
            <person name="Barry K.W."/>
            <person name="Cichocki N."/>
            <person name="Veneault-Fourrey C."/>
            <person name="LaButti K."/>
            <person name="Lindquist E.A."/>
            <person name="Lipzen A."/>
            <person name="Lundell T."/>
            <person name="Morin E."/>
            <person name="Murat C."/>
            <person name="Riley R."/>
            <person name="Ohm R."/>
            <person name="Sun H."/>
            <person name="Tunlid A."/>
            <person name="Henrissat B."/>
            <person name="Grigoriev I.V."/>
            <person name="Hibbett D.S."/>
            <person name="Martin F."/>
        </authorList>
    </citation>
    <scope>NUCLEOTIDE SEQUENCE [LARGE SCALE GENOMIC DNA]</scope>
    <source>
        <strain evidence="3 4">FD-317 M1</strain>
    </source>
</reference>
<protein>
    <recommendedName>
        <fullName evidence="2">Nephrocystin 3-like N-terminal domain-containing protein</fullName>
    </recommendedName>
</protein>